<dbReference type="EMBL" id="CP095053">
    <property type="protein sequence ID" value="UOR06258.1"/>
    <property type="molecule type" value="Genomic_DNA"/>
</dbReference>
<dbReference type="AlphaFoldDB" id="A0A8T9SW17"/>
<evidence type="ECO:0000313" key="1">
    <source>
        <dbReference type="EMBL" id="UOR06258.1"/>
    </source>
</evidence>
<reference evidence="1 2" key="1">
    <citation type="submission" date="2022-04" db="EMBL/GenBank/DDBJ databases">
        <title>Hymenobacter sp. isolated from the air.</title>
        <authorList>
            <person name="Won M."/>
            <person name="Lee C.-M."/>
            <person name="Woen H.-Y."/>
            <person name="Kwon S.-W."/>
        </authorList>
    </citation>
    <scope>NUCLEOTIDE SEQUENCE [LARGE SCALE GENOMIC DNA]</scope>
    <source>
        <strain evidence="2">5413 J-13</strain>
    </source>
</reference>
<accession>A0A8T9SW17</accession>
<evidence type="ECO:0000313" key="2">
    <source>
        <dbReference type="Proteomes" id="UP000829925"/>
    </source>
</evidence>
<proteinExistence type="predicted"/>
<name>A0A8T9SW17_9BACT</name>
<gene>
    <name evidence="1" type="ORF">MUN82_03980</name>
</gene>
<organism evidence="1 2">
    <name type="scientific">Hymenobacter aerilatus</name>
    <dbReference type="NCBI Taxonomy" id="2932251"/>
    <lineage>
        <taxon>Bacteria</taxon>
        <taxon>Pseudomonadati</taxon>
        <taxon>Bacteroidota</taxon>
        <taxon>Cytophagia</taxon>
        <taxon>Cytophagales</taxon>
        <taxon>Hymenobacteraceae</taxon>
        <taxon>Hymenobacter</taxon>
    </lineage>
</organism>
<dbReference type="Proteomes" id="UP000829925">
    <property type="component" value="Chromosome"/>
</dbReference>
<dbReference type="RefSeq" id="WP_245095188.1">
    <property type="nucleotide sequence ID" value="NZ_CP095053.1"/>
</dbReference>
<sequence>MSTRTKIQQHLAGTDEAQLHRLRRLYPNEREVVKAIDERLKQLQPKPAYYK</sequence>
<protein>
    <submittedName>
        <fullName evidence="1">Uncharacterized protein</fullName>
    </submittedName>
</protein>
<dbReference type="KEGG" id="haei:MUN82_03980"/>
<keyword evidence="2" id="KW-1185">Reference proteome</keyword>